<accession>A0A368GHL4</accession>
<dbReference type="OrthoDB" id="5869656at2759"/>
<protein>
    <submittedName>
        <fullName evidence="1">Uncharacterized protein</fullName>
    </submittedName>
</protein>
<organism evidence="1 2">
    <name type="scientific">Ancylostoma caninum</name>
    <name type="common">Dog hookworm</name>
    <dbReference type="NCBI Taxonomy" id="29170"/>
    <lineage>
        <taxon>Eukaryota</taxon>
        <taxon>Metazoa</taxon>
        <taxon>Ecdysozoa</taxon>
        <taxon>Nematoda</taxon>
        <taxon>Chromadorea</taxon>
        <taxon>Rhabditida</taxon>
        <taxon>Rhabditina</taxon>
        <taxon>Rhabditomorpha</taxon>
        <taxon>Strongyloidea</taxon>
        <taxon>Ancylostomatidae</taxon>
        <taxon>Ancylostomatinae</taxon>
        <taxon>Ancylostoma</taxon>
    </lineage>
</organism>
<evidence type="ECO:0000313" key="2">
    <source>
        <dbReference type="Proteomes" id="UP000252519"/>
    </source>
</evidence>
<evidence type="ECO:0000313" key="1">
    <source>
        <dbReference type="EMBL" id="RCN43866.1"/>
    </source>
</evidence>
<sequence>RVTDLKCLVVRLLGQQAYDDSASYEEPPGFVKIFPTIDGTHQAFHNLYDQCPHVKLTIKSCCLIANLCLERGNQSNCPLELDECVQQAAVMHNTSKCYRAAKHIHGLLGR</sequence>
<comment type="caution">
    <text evidence="1">The sequence shown here is derived from an EMBL/GenBank/DDBJ whole genome shotgun (WGS) entry which is preliminary data.</text>
</comment>
<name>A0A368GHL4_ANCCA</name>
<feature type="non-terminal residue" evidence="1">
    <location>
        <position position="1"/>
    </location>
</feature>
<proteinExistence type="predicted"/>
<keyword evidence="2" id="KW-1185">Reference proteome</keyword>
<gene>
    <name evidence="1" type="ORF">ANCCAN_10138</name>
</gene>
<reference evidence="1 2" key="1">
    <citation type="submission" date="2014-10" db="EMBL/GenBank/DDBJ databases">
        <title>Draft genome of the hookworm Ancylostoma caninum.</title>
        <authorList>
            <person name="Mitreva M."/>
        </authorList>
    </citation>
    <scope>NUCLEOTIDE SEQUENCE [LARGE SCALE GENOMIC DNA]</scope>
    <source>
        <strain evidence="1 2">Baltimore</strain>
    </source>
</reference>
<dbReference type="AlphaFoldDB" id="A0A368GHL4"/>
<dbReference type="EMBL" id="JOJR01000144">
    <property type="protein sequence ID" value="RCN43866.1"/>
    <property type="molecule type" value="Genomic_DNA"/>
</dbReference>
<dbReference type="Proteomes" id="UP000252519">
    <property type="component" value="Unassembled WGS sequence"/>
</dbReference>